<reference evidence="1" key="1">
    <citation type="journal article" date="2023" name="Science">
        <title>Genome structures resolve the early diversification of teleost fishes.</title>
        <authorList>
            <person name="Parey E."/>
            <person name="Louis A."/>
            <person name="Montfort J."/>
            <person name="Bouchez O."/>
            <person name="Roques C."/>
            <person name="Iampietro C."/>
            <person name="Lluch J."/>
            <person name="Castinel A."/>
            <person name="Donnadieu C."/>
            <person name="Desvignes T."/>
            <person name="Floi Bucao C."/>
            <person name="Jouanno E."/>
            <person name="Wen M."/>
            <person name="Mejri S."/>
            <person name="Dirks R."/>
            <person name="Jansen H."/>
            <person name="Henkel C."/>
            <person name="Chen W.J."/>
            <person name="Zahm M."/>
            <person name="Cabau C."/>
            <person name="Klopp C."/>
            <person name="Thompson A.W."/>
            <person name="Robinson-Rechavi M."/>
            <person name="Braasch I."/>
            <person name="Lecointre G."/>
            <person name="Bobe J."/>
            <person name="Postlethwait J.H."/>
            <person name="Berthelot C."/>
            <person name="Roest Crollius H."/>
            <person name="Guiguen Y."/>
        </authorList>
    </citation>
    <scope>NUCLEOTIDE SEQUENCE</scope>
    <source>
        <strain evidence="1">NC1722</strain>
    </source>
</reference>
<organism evidence="1 2">
    <name type="scientific">Aldrovandia affinis</name>
    <dbReference type="NCBI Taxonomy" id="143900"/>
    <lineage>
        <taxon>Eukaryota</taxon>
        <taxon>Metazoa</taxon>
        <taxon>Chordata</taxon>
        <taxon>Craniata</taxon>
        <taxon>Vertebrata</taxon>
        <taxon>Euteleostomi</taxon>
        <taxon>Actinopterygii</taxon>
        <taxon>Neopterygii</taxon>
        <taxon>Teleostei</taxon>
        <taxon>Notacanthiformes</taxon>
        <taxon>Halosauridae</taxon>
        <taxon>Aldrovandia</taxon>
    </lineage>
</organism>
<keyword evidence="2" id="KW-1185">Reference proteome</keyword>
<name>A0AAD7T1L8_9TELE</name>
<accession>A0AAD7T1L8</accession>
<gene>
    <name evidence="1" type="ORF">AAFF_G00126890</name>
</gene>
<evidence type="ECO:0000313" key="1">
    <source>
        <dbReference type="EMBL" id="KAJ8412353.1"/>
    </source>
</evidence>
<dbReference type="Proteomes" id="UP001221898">
    <property type="component" value="Unassembled WGS sequence"/>
</dbReference>
<dbReference type="EMBL" id="JAINUG010000019">
    <property type="protein sequence ID" value="KAJ8412353.1"/>
    <property type="molecule type" value="Genomic_DNA"/>
</dbReference>
<sequence length="90" mass="10235">MCLTGCEGDYRVDSLQSSIPGKLGCGRDEIPRMVAYTRSRCSHLGSLRYLRGHRSHCQHEPRFWCGSFRTLRAALHFACVKYCNGIAVKR</sequence>
<evidence type="ECO:0000313" key="2">
    <source>
        <dbReference type="Proteomes" id="UP001221898"/>
    </source>
</evidence>
<dbReference type="AlphaFoldDB" id="A0AAD7T1L8"/>
<proteinExistence type="predicted"/>
<protein>
    <submittedName>
        <fullName evidence="1">Uncharacterized protein</fullName>
    </submittedName>
</protein>
<comment type="caution">
    <text evidence="1">The sequence shown here is derived from an EMBL/GenBank/DDBJ whole genome shotgun (WGS) entry which is preliminary data.</text>
</comment>